<dbReference type="Pfam" id="PF07969">
    <property type="entry name" value="Amidohydro_3"/>
    <property type="match status" value="1"/>
</dbReference>
<organism evidence="2 3">
    <name type="scientific">Aquiflexum gelatinilyticum</name>
    <dbReference type="NCBI Taxonomy" id="2961943"/>
    <lineage>
        <taxon>Bacteria</taxon>
        <taxon>Pseudomonadati</taxon>
        <taxon>Bacteroidota</taxon>
        <taxon>Cytophagia</taxon>
        <taxon>Cytophagales</taxon>
        <taxon>Cyclobacteriaceae</taxon>
        <taxon>Aquiflexum</taxon>
    </lineage>
</organism>
<dbReference type="Gene3D" id="3.10.310.70">
    <property type="match status" value="1"/>
</dbReference>
<dbReference type="Gene3D" id="2.30.40.10">
    <property type="entry name" value="Urease, subunit C, domain 1"/>
    <property type="match status" value="1"/>
</dbReference>
<dbReference type="SUPFAM" id="SSF51338">
    <property type="entry name" value="Composite domain of metallo-dependent hydrolases"/>
    <property type="match status" value="1"/>
</dbReference>
<dbReference type="Proteomes" id="UP001142175">
    <property type="component" value="Unassembled WGS sequence"/>
</dbReference>
<dbReference type="PANTHER" id="PTHR22642:SF2">
    <property type="entry name" value="PROTEIN LONG AFTER FAR-RED 3"/>
    <property type="match status" value="1"/>
</dbReference>
<dbReference type="PROSITE" id="PS51257">
    <property type="entry name" value="PROKAR_LIPOPROTEIN"/>
    <property type="match status" value="1"/>
</dbReference>
<evidence type="ECO:0000259" key="1">
    <source>
        <dbReference type="Pfam" id="PF07969"/>
    </source>
</evidence>
<dbReference type="PANTHER" id="PTHR22642">
    <property type="entry name" value="IMIDAZOLONEPROPIONASE"/>
    <property type="match status" value="1"/>
</dbReference>
<sequence>MKFNASYLSVFLLVCIFFSCNRPLENSQMENVTLYHGGDILTMVGDQPQYIEALVAKDGKIAFTGSLIEAKKNYPSPALEVDLNGKTLLPGFIDAHGHIFNTGIQALAANLLPPPDGEGQDIQSLLDILADWKGKNQDVIDKFNWIIGFGYDDSQLKEKVHPTAEDLDKVSKDIPVIIIHQSGHLASMNNKGLQLMRYVEGIKNPPGGVIRRIEGTTIPNGVLEEMAFFVPIFKIFGSLDSEANQRIALAGQDLYMAFGFTTGQEGRANKDATEILKSLAQKGQILIDIAVFPDIQTQLDYIKEVGVSDTYQNHVRVAGGKISLDGSPQGKTAWLSKPYKIPPTGQDKSYRGYPAIQEDSIVFSLINAAFENNWQILAHCNGDAAADQYIRAVSNAAALFGNEDRRPVMIHSQTVTDPQLDQMKELGIIPSFFGLHTYYWGDWHVNEVLGKERGFKISPAGTALRKGMIFSQHHDSPVILPNSIMILHTVVNRTSRSGQIIGPDERISPYDALRSITVWSAFQYFEEKSKGTLEVGKLADFVVLDKNPLKVEPSTIKDIKVIETIKEGNSVYQKKD</sequence>
<dbReference type="SUPFAM" id="SSF51556">
    <property type="entry name" value="Metallo-dependent hydrolases"/>
    <property type="match status" value="1"/>
</dbReference>
<feature type="domain" description="Amidohydrolase 3" evidence="1">
    <location>
        <begin position="80"/>
        <end position="572"/>
    </location>
</feature>
<gene>
    <name evidence="2" type="ORF">NU887_16520</name>
</gene>
<dbReference type="GO" id="GO:0016810">
    <property type="term" value="F:hydrolase activity, acting on carbon-nitrogen (but not peptide) bonds"/>
    <property type="evidence" value="ECO:0007669"/>
    <property type="project" value="InterPro"/>
</dbReference>
<dbReference type="RefSeq" id="WP_258424491.1">
    <property type="nucleotide sequence ID" value="NZ_JANAEZ010000001.1"/>
</dbReference>
<dbReference type="AlphaFoldDB" id="A0A9X2PDC0"/>
<proteinExistence type="predicted"/>
<dbReference type="InterPro" id="IPR011059">
    <property type="entry name" value="Metal-dep_hydrolase_composite"/>
</dbReference>
<dbReference type="Gene3D" id="3.20.20.140">
    <property type="entry name" value="Metal-dependent hydrolases"/>
    <property type="match status" value="1"/>
</dbReference>
<dbReference type="EMBL" id="JANSUY010000017">
    <property type="protein sequence ID" value="MCR9016645.1"/>
    <property type="molecule type" value="Genomic_DNA"/>
</dbReference>
<dbReference type="InterPro" id="IPR032466">
    <property type="entry name" value="Metal_Hydrolase"/>
</dbReference>
<dbReference type="CDD" id="cd01300">
    <property type="entry name" value="YtcJ_like"/>
    <property type="match status" value="1"/>
</dbReference>
<reference evidence="2" key="1">
    <citation type="submission" date="2022-08" db="EMBL/GenBank/DDBJ databases">
        <authorList>
            <person name="Zhang D."/>
        </authorList>
    </citation>
    <scope>NUCLEOTIDE SEQUENCE</scope>
    <source>
        <strain evidence="2">XJ19-11</strain>
    </source>
</reference>
<keyword evidence="3" id="KW-1185">Reference proteome</keyword>
<comment type="caution">
    <text evidence="2">The sequence shown here is derived from an EMBL/GenBank/DDBJ whole genome shotgun (WGS) entry which is preliminary data.</text>
</comment>
<evidence type="ECO:0000313" key="2">
    <source>
        <dbReference type="EMBL" id="MCR9016645.1"/>
    </source>
</evidence>
<accession>A0A9X2PDC0</accession>
<evidence type="ECO:0000313" key="3">
    <source>
        <dbReference type="Proteomes" id="UP001142175"/>
    </source>
</evidence>
<dbReference type="InterPro" id="IPR033932">
    <property type="entry name" value="YtcJ-like"/>
</dbReference>
<name>A0A9X2PDC0_9BACT</name>
<dbReference type="InterPro" id="IPR013108">
    <property type="entry name" value="Amidohydro_3"/>
</dbReference>
<protein>
    <submittedName>
        <fullName evidence="2">Amidohydrolase</fullName>
    </submittedName>
</protein>